<comment type="catalytic activity">
    <reaction evidence="7">
        <text>L-threonyl-[protein] + ATP = O-phospho-L-threonyl-[protein] + ADP + H(+)</text>
        <dbReference type="Rhea" id="RHEA:46608"/>
        <dbReference type="Rhea" id="RHEA-COMP:11060"/>
        <dbReference type="Rhea" id="RHEA-COMP:11605"/>
        <dbReference type="ChEBI" id="CHEBI:15378"/>
        <dbReference type="ChEBI" id="CHEBI:30013"/>
        <dbReference type="ChEBI" id="CHEBI:30616"/>
        <dbReference type="ChEBI" id="CHEBI:61977"/>
        <dbReference type="ChEBI" id="CHEBI:456216"/>
        <dbReference type="EC" id="2.7.11.1"/>
    </reaction>
</comment>
<keyword evidence="2" id="KW-0723">Serine/threonine-protein kinase</keyword>
<evidence type="ECO:0000256" key="3">
    <source>
        <dbReference type="ARBA" id="ARBA00022679"/>
    </source>
</evidence>
<dbReference type="STRING" id="1231657.A0A1Y1YM95"/>
<keyword evidence="5" id="KW-0418">Kinase</keyword>
<keyword evidence="4" id="KW-0547">Nucleotide-binding</keyword>
<evidence type="ECO:0000256" key="9">
    <source>
        <dbReference type="SAM" id="MobiDB-lite"/>
    </source>
</evidence>
<comment type="catalytic activity">
    <reaction evidence="8">
        <text>L-seryl-[protein] + ATP = O-phospho-L-seryl-[protein] + ADP + H(+)</text>
        <dbReference type="Rhea" id="RHEA:17989"/>
        <dbReference type="Rhea" id="RHEA-COMP:9863"/>
        <dbReference type="Rhea" id="RHEA-COMP:11604"/>
        <dbReference type="ChEBI" id="CHEBI:15378"/>
        <dbReference type="ChEBI" id="CHEBI:29999"/>
        <dbReference type="ChEBI" id="CHEBI:30616"/>
        <dbReference type="ChEBI" id="CHEBI:83421"/>
        <dbReference type="ChEBI" id="CHEBI:456216"/>
        <dbReference type="EC" id="2.7.11.1"/>
    </reaction>
</comment>
<dbReference type="InterPro" id="IPR050660">
    <property type="entry name" value="NEK_Ser/Thr_kinase"/>
</dbReference>
<dbReference type="SUPFAM" id="SSF56112">
    <property type="entry name" value="Protein kinase-like (PK-like)"/>
    <property type="match status" value="1"/>
</dbReference>
<dbReference type="EMBL" id="MCFA01000202">
    <property type="protein sequence ID" value="ORX99137.1"/>
    <property type="molecule type" value="Genomic_DNA"/>
</dbReference>
<dbReference type="PANTHER" id="PTHR43671:SF98">
    <property type="entry name" value="SERINE_THREONINE-PROTEIN KINASE NEK11"/>
    <property type="match status" value="1"/>
</dbReference>
<evidence type="ECO:0000256" key="4">
    <source>
        <dbReference type="ARBA" id="ARBA00022741"/>
    </source>
</evidence>
<dbReference type="OrthoDB" id="635774at2759"/>
<evidence type="ECO:0000256" key="6">
    <source>
        <dbReference type="ARBA" id="ARBA00022840"/>
    </source>
</evidence>
<feature type="compositionally biased region" description="Polar residues" evidence="9">
    <location>
        <begin position="612"/>
        <end position="621"/>
    </location>
</feature>
<dbReference type="Gene3D" id="1.10.510.10">
    <property type="entry name" value="Transferase(Phosphotransferase) domain 1"/>
    <property type="match status" value="1"/>
</dbReference>
<feature type="region of interest" description="Disordered" evidence="9">
    <location>
        <begin position="667"/>
        <end position="719"/>
    </location>
</feature>
<feature type="domain" description="Protein kinase" evidence="10">
    <location>
        <begin position="364"/>
        <end position="604"/>
    </location>
</feature>
<dbReference type="EC" id="2.7.11.1" evidence="1"/>
<evidence type="ECO:0000256" key="8">
    <source>
        <dbReference type="ARBA" id="ARBA00048679"/>
    </source>
</evidence>
<feature type="compositionally biased region" description="Basic and acidic residues" evidence="9">
    <location>
        <begin position="57"/>
        <end position="84"/>
    </location>
</feature>
<feature type="region of interest" description="Disordered" evidence="9">
    <location>
        <begin position="794"/>
        <end position="824"/>
    </location>
</feature>
<keyword evidence="12" id="KW-1185">Reference proteome</keyword>
<name>A0A1Y1YM95_9PLEO</name>
<dbReference type="GO" id="GO:0005524">
    <property type="term" value="F:ATP binding"/>
    <property type="evidence" value="ECO:0007669"/>
    <property type="project" value="UniProtKB-KW"/>
</dbReference>
<evidence type="ECO:0000256" key="1">
    <source>
        <dbReference type="ARBA" id="ARBA00012513"/>
    </source>
</evidence>
<reference evidence="11 12" key="1">
    <citation type="submission" date="2016-07" db="EMBL/GenBank/DDBJ databases">
        <title>Pervasive Adenine N6-methylation of Active Genes in Fungi.</title>
        <authorList>
            <consortium name="DOE Joint Genome Institute"/>
            <person name="Mondo S.J."/>
            <person name="Dannebaum R.O."/>
            <person name="Kuo R.C."/>
            <person name="Labutti K."/>
            <person name="Haridas S."/>
            <person name="Kuo A."/>
            <person name="Salamov A."/>
            <person name="Ahrendt S.R."/>
            <person name="Lipzen A."/>
            <person name="Sullivan W."/>
            <person name="Andreopoulos W.B."/>
            <person name="Clum A."/>
            <person name="Lindquist E."/>
            <person name="Daum C."/>
            <person name="Ramamoorthy G.K."/>
            <person name="Gryganskyi A."/>
            <person name="Culley D."/>
            <person name="Magnuson J.K."/>
            <person name="James T.Y."/>
            <person name="O'Malley M.A."/>
            <person name="Stajich J.E."/>
            <person name="Spatafora J.W."/>
            <person name="Visel A."/>
            <person name="Grigoriev I.V."/>
        </authorList>
    </citation>
    <scope>NUCLEOTIDE SEQUENCE [LARGE SCALE GENOMIC DNA]</scope>
    <source>
        <strain evidence="11 12">CBS 115471</strain>
    </source>
</reference>
<dbReference type="Proteomes" id="UP000193144">
    <property type="component" value="Unassembled WGS sequence"/>
</dbReference>
<evidence type="ECO:0000256" key="7">
    <source>
        <dbReference type="ARBA" id="ARBA00047899"/>
    </source>
</evidence>
<keyword evidence="6" id="KW-0067">ATP-binding</keyword>
<dbReference type="InterPro" id="IPR011009">
    <property type="entry name" value="Kinase-like_dom_sf"/>
</dbReference>
<protein>
    <recommendedName>
        <fullName evidence="1">non-specific serine/threonine protein kinase</fullName>
        <ecNumber evidence="1">2.7.11.1</ecNumber>
    </recommendedName>
</protein>
<feature type="compositionally biased region" description="Basic and acidic residues" evidence="9">
    <location>
        <begin position="981"/>
        <end position="996"/>
    </location>
</feature>
<comment type="caution">
    <text evidence="11">The sequence shown here is derived from an EMBL/GenBank/DDBJ whole genome shotgun (WGS) entry which is preliminary data.</text>
</comment>
<proteinExistence type="predicted"/>
<feature type="region of interest" description="Disordered" evidence="9">
    <location>
        <begin position="1"/>
        <end position="188"/>
    </location>
</feature>
<evidence type="ECO:0000259" key="10">
    <source>
        <dbReference type="PROSITE" id="PS50011"/>
    </source>
</evidence>
<evidence type="ECO:0000256" key="2">
    <source>
        <dbReference type="ARBA" id="ARBA00022527"/>
    </source>
</evidence>
<feature type="region of interest" description="Disordered" evidence="9">
    <location>
        <begin position="971"/>
        <end position="1005"/>
    </location>
</feature>
<dbReference type="PANTHER" id="PTHR43671">
    <property type="entry name" value="SERINE/THREONINE-PROTEIN KINASE NEK"/>
    <property type="match status" value="1"/>
</dbReference>
<evidence type="ECO:0000313" key="11">
    <source>
        <dbReference type="EMBL" id="ORX99137.1"/>
    </source>
</evidence>
<gene>
    <name evidence="11" type="ORF">BCR34DRAFT_495571</name>
</gene>
<feature type="compositionally biased region" description="Basic and acidic residues" evidence="9">
    <location>
        <begin position="22"/>
        <end position="33"/>
    </location>
</feature>
<dbReference type="Pfam" id="PF00069">
    <property type="entry name" value="Pkinase"/>
    <property type="match status" value="1"/>
</dbReference>
<feature type="compositionally biased region" description="Low complexity" evidence="9">
    <location>
        <begin position="150"/>
        <end position="162"/>
    </location>
</feature>
<dbReference type="GO" id="GO:0004674">
    <property type="term" value="F:protein serine/threonine kinase activity"/>
    <property type="evidence" value="ECO:0007669"/>
    <property type="project" value="UniProtKB-KW"/>
</dbReference>
<feature type="region of interest" description="Disordered" evidence="9">
    <location>
        <begin position="604"/>
        <end position="627"/>
    </location>
</feature>
<dbReference type="InterPro" id="IPR000719">
    <property type="entry name" value="Prot_kinase_dom"/>
</dbReference>
<dbReference type="PROSITE" id="PS50011">
    <property type="entry name" value="PROTEIN_KINASE_DOM"/>
    <property type="match status" value="1"/>
</dbReference>
<sequence length="1021" mass="114644">MPQLLAPDSGRESSRSRSRQRARTEANEHRSMWDRLSLQKIGSWLKREEEEPPPAALDEKQGKLADDDSNKENGRPHSSGDHTHLRPGGFLGRRSSRKVIPGLPRPPTFKRMNSEKREKLLPVPIDSQQRRAASVDRRESNALSLKRTLSPPHLSVPSSSAPDVLSPHTSEHEQKQTIGGGEDSNIPAGARQVDYGVEEAVDYMSAGEPPPLSIAGDSFYERGSQRSSSDIDELLLQEELERKWILNLSMHFRDMSDREKFFLTYAEEPNKWRRVTVSCDYREIVPQTLEADLKSLHYQRDKSARIYEAIRDSLPDVQFYDTVTNLKLQTANGRLHVHVTEDINEIIPYPLISALDHLDCKIFNERAVSFDSHISGFVYKVLVQNKVYIKKEIPGPDAVEEFLYEINALSSLQDSKSVIKFEGIIVDDKGELIKGLLISYAEQGALVDLIYDYKNSDRLPWERRERWARQIVEGLAEIHEAGFVQGDFTLSNIVIDHNDDAKIIDINRRGCPVGWEPPELARLIESGQRISIYIGVKSDIFQLGMVLWALAEQQDEPERQDRPLSFSRSSTVPAYLRDIIRSCLSVLPRERRAAKDMLKEFPECANEPSKAMTESRQSVSSHRSDKEYIDPVTAVGLDDITTHRQRSRSSFSNINMPSSEYIGSSGSYIIPNAARGRSPGGRTPSQNRRPSCSPYRAPRSVMSLDDSEPEPEVPSLPPSRGARWEAVYIDGDTQLVQRASLGIDAHDFATQEPKEVCITTPPGELDNLFGGSKKSDGETPLSLSTPFYYDRLLNSSPRDTVDEVPSDSETKLGHHRHPSSKASFSDRVHNIVQHDDFNTRMSKTLAELENEIAMDSSMTSSMAPSRVGTGFSQETTSLPPSRIGTGLSMDNFGGGFSFGAPLHQDSGFNEPREERASYESERIRQSLEDRIVDSEARLEGRLWDEKDGTMIGIGEGVRGSELVIKPETLARASSDNSSPKEVMDLKEEDRKLEEKTSNTTIRPTSMGILIPEFHHAVPQPF</sequence>
<dbReference type="CDD" id="cd00180">
    <property type="entry name" value="PKc"/>
    <property type="match status" value="1"/>
</dbReference>
<organism evidence="11 12">
    <name type="scientific">Clohesyomyces aquaticus</name>
    <dbReference type="NCBI Taxonomy" id="1231657"/>
    <lineage>
        <taxon>Eukaryota</taxon>
        <taxon>Fungi</taxon>
        <taxon>Dikarya</taxon>
        <taxon>Ascomycota</taxon>
        <taxon>Pezizomycotina</taxon>
        <taxon>Dothideomycetes</taxon>
        <taxon>Pleosporomycetidae</taxon>
        <taxon>Pleosporales</taxon>
        <taxon>Lindgomycetaceae</taxon>
        <taxon>Clohesyomyces</taxon>
    </lineage>
</organism>
<keyword evidence="3" id="KW-0808">Transferase</keyword>
<evidence type="ECO:0000256" key="5">
    <source>
        <dbReference type="ARBA" id="ARBA00022777"/>
    </source>
</evidence>
<accession>A0A1Y1YM95</accession>
<dbReference type="AlphaFoldDB" id="A0A1Y1YM95"/>
<evidence type="ECO:0000313" key="12">
    <source>
        <dbReference type="Proteomes" id="UP000193144"/>
    </source>
</evidence>